<name>A0AA87NRF1_TREMD</name>
<evidence type="ECO:0000313" key="2">
    <source>
        <dbReference type="Proteomes" id="UP000014634"/>
    </source>
</evidence>
<protein>
    <submittedName>
        <fullName evidence="1">Uncharacterized protein</fullName>
    </submittedName>
</protein>
<dbReference type="EMBL" id="ATFE01000011">
    <property type="protein sequence ID" value="EPF28575.1"/>
    <property type="molecule type" value="Genomic_DNA"/>
</dbReference>
<organism evidence="1 2">
    <name type="scientific">Treponema medium ATCC 700293</name>
    <dbReference type="NCBI Taxonomy" id="1125700"/>
    <lineage>
        <taxon>Bacteria</taxon>
        <taxon>Pseudomonadati</taxon>
        <taxon>Spirochaetota</taxon>
        <taxon>Spirochaetia</taxon>
        <taxon>Spirochaetales</taxon>
        <taxon>Treponemataceae</taxon>
        <taxon>Treponema</taxon>
    </lineage>
</organism>
<reference evidence="1 2" key="1">
    <citation type="submission" date="2013-04" db="EMBL/GenBank/DDBJ databases">
        <title>The Genome Sequence of Treponema medium ATCC 700293.</title>
        <authorList>
            <consortium name="The Broad Institute Genomics Platform"/>
            <person name="Earl A."/>
            <person name="Ward D."/>
            <person name="Feldgarden M."/>
            <person name="Gevers D."/>
            <person name="Leonetti C."/>
            <person name="Blanton J.M."/>
            <person name="Dewhirst F.E."/>
            <person name="Izard J."/>
            <person name="Walker B."/>
            <person name="Young S."/>
            <person name="Zeng Q."/>
            <person name="Gargeya S."/>
            <person name="Fitzgerald M."/>
            <person name="Haas B."/>
            <person name="Abouelleil A."/>
            <person name="Allen A.W."/>
            <person name="Alvarado L."/>
            <person name="Arachchi H.M."/>
            <person name="Berlin A.M."/>
            <person name="Chapman S.B."/>
            <person name="Gainer-Dewar J."/>
            <person name="Goldberg J."/>
            <person name="Griggs A."/>
            <person name="Gujja S."/>
            <person name="Hansen M."/>
            <person name="Howarth C."/>
            <person name="Imamovic A."/>
            <person name="Ireland A."/>
            <person name="Larimer J."/>
            <person name="McCowan C."/>
            <person name="Murphy C."/>
            <person name="Pearson M."/>
            <person name="Poon T.W."/>
            <person name="Priest M."/>
            <person name="Roberts A."/>
            <person name="Saif S."/>
            <person name="Shea T."/>
            <person name="Sisk P."/>
            <person name="Sykes S."/>
            <person name="Wortman J."/>
            <person name="Nusbaum C."/>
            <person name="Birren B."/>
        </authorList>
    </citation>
    <scope>NUCLEOTIDE SEQUENCE [LARGE SCALE GENOMIC DNA]</scope>
    <source>
        <strain evidence="1 2">ATCC 700293</strain>
    </source>
</reference>
<evidence type="ECO:0000313" key="1">
    <source>
        <dbReference type="EMBL" id="EPF28575.1"/>
    </source>
</evidence>
<gene>
    <name evidence="1" type="ORF">HMPREF9195_01472</name>
</gene>
<sequence length="55" mass="6313">MDGIGASAKRLAFLSVNDERYGSYPEEKRNKTLELKQYFEKKSGLDIDHLNILLP</sequence>
<accession>A0AA87NRF1</accession>
<dbReference type="AlphaFoldDB" id="A0AA87NRF1"/>
<proteinExistence type="predicted"/>
<dbReference type="Proteomes" id="UP000014634">
    <property type="component" value="Unassembled WGS sequence"/>
</dbReference>
<comment type="caution">
    <text evidence="1">The sequence shown here is derived from an EMBL/GenBank/DDBJ whole genome shotgun (WGS) entry which is preliminary data.</text>
</comment>